<dbReference type="RefSeq" id="WP_327788262.1">
    <property type="nucleotide sequence ID" value="NZ_JARGEQ010000047.1"/>
</dbReference>
<dbReference type="NCBIfam" id="TIGR02318">
    <property type="entry name" value="phosphono_phnM"/>
    <property type="match status" value="1"/>
</dbReference>
<dbReference type="GO" id="GO:0019700">
    <property type="term" value="P:organic phosphonate catabolic process"/>
    <property type="evidence" value="ECO:0007669"/>
    <property type="project" value="InterPro"/>
</dbReference>
<organism evidence="2 3">
    <name type="scientific">Marinimicrococcus flavescens</name>
    <dbReference type="NCBI Taxonomy" id="3031815"/>
    <lineage>
        <taxon>Bacteria</taxon>
        <taxon>Pseudomonadati</taxon>
        <taxon>Pseudomonadota</taxon>
        <taxon>Alphaproteobacteria</taxon>
        <taxon>Geminicoccales</taxon>
        <taxon>Geminicoccaceae</taxon>
        <taxon>Marinimicrococcus</taxon>
    </lineage>
</organism>
<dbReference type="AlphaFoldDB" id="A0AAP3XQD6"/>
<evidence type="ECO:0000259" key="1">
    <source>
        <dbReference type="Pfam" id="PF07969"/>
    </source>
</evidence>
<dbReference type="NCBIfam" id="NF011984">
    <property type="entry name" value="PRK15446.1-5"/>
    <property type="match status" value="1"/>
</dbReference>
<dbReference type="SUPFAM" id="SSF51338">
    <property type="entry name" value="Composite domain of metallo-dependent hydrolases"/>
    <property type="match status" value="1"/>
</dbReference>
<evidence type="ECO:0000313" key="2">
    <source>
        <dbReference type="EMBL" id="MDF1585841.1"/>
    </source>
</evidence>
<evidence type="ECO:0000313" key="3">
    <source>
        <dbReference type="Proteomes" id="UP001301140"/>
    </source>
</evidence>
<dbReference type="InterPro" id="IPR051781">
    <property type="entry name" value="Metallo-dep_Hydrolase"/>
</dbReference>
<comment type="caution">
    <text evidence="2">The sequence shown here is derived from an EMBL/GenBank/DDBJ whole genome shotgun (WGS) entry which is preliminary data.</text>
</comment>
<dbReference type="EMBL" id="JARGEQ010000047">
    <property type="protein sequence ID" value="MDF1585841.1"/>
    <property type="molecule type" value="Genomic_DNA"/>
</dbReference>
<dbReference type="NCBIfam" id="NF011981">
    <property type="entry name" value="PRK15446.1-2"/>
    <property type="match status" value="1"/>
</dbReference>
<dbReference type="SUPFAM" id="SSF51556">
    <property type="entry name" value="Metallo-dependent hydrolases"/>
    <property type="match status" value="1"/>
</dbReference>
<dbReference type="Gene3D" id="3.20.20.140">
    <property type="entry name" value="Metal-dependent hydrolases"/>
    <property type="match status" value="2"/>
</dbReference>
<dbReference type="NCBIfam" id="NF011987">
    <property type="entry name" value="PRK15446.2-3"/>
    <property type="match status" value="1"/>
</dbReference>
<dbReference type="InterPro" id="IPR013108">
    <property type="entry name" value="Amidohydro_3"/>
</dbReference>
<keyword evidence="2" id="KW-0378">Hydrolase</keyword>
<dbReference type="PANTHER" id="PTHR43135:SF3">
    <property type="entry name" value="ALPHA-D-RIBOSE 1-METHYLPHOSPHONATE 5-TRIPHOSPHATE DIPHOSPHATASE"/>
    <property type="match status" value="1"/>
</dbReference>
<protein>
    <submittedName>
        <fullName evidence="2">Alpha-D-ribose 1-methylphosphonate 5-triphosphate diphosphatase</fullName>
        <ecNumber evidence="2">3.6.1.63</ecNumber>
    </submittedName>
</protein>
<name>A0AAP3XQD6_9PROT</name>
<dbReference type="PIRSF" id="PIRSF038971">
    <property type="entry name" value="PhnM"/>
    <property type="match status" value="1"/>
</dbReference>
<accession>A0AAP3XQD6</accession>
<keyword evidence="3" id="KW-1185">Reference proteome</keyword>
<sequence>MSSEMILTNARIVTREEVVEGSLVVRDGQIAELAAGASRAAGAVDLEGDWLLPGLVELHTDNLERQFQPRPGVRWPADAAMLQHDGQIAGSGITTVCDAVCVGFYGGKRERLELLRLSLDVLHRARAAAALKAEHLLHLRLEVSDPGCLELFEPLMDEEGLAVVSFMDHTPGQRQWRDIEKYRTFHMGRTVTTEDQFAAMIERRVEEQKQHFTANLARILELLEGHPAVRASHDDTTPEHVADARAMGATISEFPTTLEAARAAREAGMSIVMGGPNLVLGGSHSGNVSAGELAREGLLDVMSSDYVPASMLQAAFKLAREFGMAMPEAIAPVTRHPAELLGMADRGIIEAGRRADLVRVREIGETPHVGAVWRAGRRIA</sequence>
<dbReference type="PANTHER" id="PTHR43135">
    <property type="entry name" value="ALPHA-D-RIBOSE 1-METHYLPHOSPHONATE 5-TRIPHOSPHATE DIPHOSPHATASE"/>
    <property type="match status" value="1"/>
</dbReference>
<reference evidence="2 3" key="1">
    <citation type="submission" date="2023-03" db="EMBL/GenBank/DDBJ databases">
        <title>YIM 152171 draft genome.</title>
        <authorList>
            <person name="Yang Z."/>
        </authorList>
    </citation>
    <scope>NUCLEOTIDE SEQUENCE [LARGE SCALE GENOMIC DNA]</scope>
    <source>
        <strain evidence="2 3">YIM 152171</strain>
    </source>
</reference>
<proteinExistence type="predicted"/>
<dbReference type="EC" id="3.6.1.63" evidence="2"/>
<dbReference type="InterPro" id="IPR032466">
    <property type="entry name" value="Metal_Hydrolase"/>
</dbReference>
<feature type="domain" description="Amidohydrolase 3" evidence="1">
    <location>
        <begin position="227"/>
        <end position="376"/>
    </location>
</feature>
<gene>
    <name evidence="2" type="ORF">PZ740_05520</name>
</gene>
<dbReference type="Gene3D" id="2.30.40.10">
    <property type="entry name" value="Urease, subunit C, domain 1"/>
    <property type="match status" value="1"/>
</dbReference>
<dbReference type="NCBIfam" id="NF011990">
    <property type="entry name" value="PRK15446.2-6"/>
    <property type="match status" value="1"/>
</dbReference>
<dbReference type="InterPro" id="IPR012696">
    <property type="entry name" value="PhnM"/>
</dbReference>
<dbReference type="InterPro" id="IPR011059">
    <property type="entry name" value="Metal-dep_hydrolase_composite"/>
</dbReference>
<dbReference type="Pfam" id="PF07969">
    <property type="entry name" value="Amidohydro_3"/>
    <property type="match status" value="1"/>
</dbReference>
<dbReference type="GO" id="GO:0016810">
    <property type="term" value="F:hydrolase activity, acting on carbon-nitrogen (but not peptide) bonds"/>
    <property type="evidence" value="ECO:0007669"/>
    <property type="project" value="InterPro"/>
</dbReference>
<dbReference type="Proteomes" id="UP001301140">
    <property type="component" value="Unassembled WGS sequence"/>
</dbReference>